<organism evidence="2 3">
    <name type="scientific">Gymnopilus dilepis</name>
    <dbReference type="NCBI Taxonomy" id="231916"/>
    <lineage>
        <taxon>Eukaryota</taxon>
        <taxon>Fungi</taxon>
        <taxon>Dikarya</taxon>
        <taxon>Basidiomycota</taxon>
        <taxon>Agaricomycotina</taxon>
        <taxon>Agaricomycetes</taxon>
        <taxon>Agaricomycetidae</taxon>
        <taxon>Agaricales</taxon>
        <taxon>Agaricineae</taxon>
        <taxon>Hymenogastraceae</taxon>
        <taxon>Gymnopilus</taxon>
    </lineage>
</organism>
<dbReference type="Proteomes" id="UP000284706">
    <property type="component" value="Unassembled WGS sequence"/>
</dbReference>
<dbReference type="SUPFAM" id="SSF53474">
    <property type="entry name" value="alpha/beta-Hydrolases"/>
    <property type="match status" value="1"/>
</dbReference>
<dbReference type="OrthoDB" id="3263244at2759"/>
<dbReference type="EMBL" id="NHYE01005408">
    <property type="protein sequence ID" value="PPQ73387.1"/>
    <property type="molecule type" value="Genomic_DNA"/>
</dbReference>
<protein>
    <submittedName>
        <fullName evidence="2">Uncharacterized protein</fullName>
    </submittedName>
</protein>
<dbReference type="AlphaFoldDB" id="A0A409W4G5"/>
<evidence type="ECO:0000256" key="1">
    <source>
        <dbReference type="SAM" id="MobiDB-lite"/>
    </source>
</evidence>
<evidence type="ECO:0000313" key="3">
    <source>
        <dbReference type="Proteomes" id="UP000284706"/>
    </source>
</evidence>
<feature type="region of interest" description="Disordered" evidence="1">
    <location>
        <begin position="1"/>
        <end position="20"/>
    </location>
</feature>
<keyword evidence="3" id="KW-1185">Reference proteome</keyword>
<sequence length="264" mass="28840">MVTSFKLSVDPSQPRDRHPTNIDGFLDVLKPPKIPDIPKKLVPCEVQLLEIRVEDGPDGTVVGFLHLPRNRTQAVKAATILLSGAGEGVVGPASIYLHIHGRKNSILLSSYPYASPQLSFSHYMPRSFGGAPVFTVGGADRRVVGCATVASQTAETDGIRNLAPTPVLLLHGTGDQTLSSICSKRLYEAYGACKGKRRLKLFDEDNHALTEKAENMLVHFITSWATVPMEDDDEDLLHKEFIEDKDKVELVKRGGDLSGKESIN</sequence>
<proteinExistence type="predicted"/>
<accession>A0A409W4G5</accession>
<reference evidence="2 3" key="1">
    <citation type="journal article" date="2018" name="Evol. Lett.">
        <title>Horizontal gene cluster transfer increased hallucinogenic mushroom diversity.</title>
        <authorList>
            <person name="Reynolds H.T."/>
            <person name="Vijayakumar V."/>
            <person name="Gluck-Thaler E."/>
            <person name="Korotkin H.B."/>
            <person name="Matheny P.B."/>
            <person name="Slot J.C."/>
        </authorList>
    </citation>
    <scope>NUCLEOTIDE SEQUENCE [LARGE SCALE GENOMIC DNA]</scope>
    <source>
        <strain evidence="2 3">SRW20</strain>
    </source>
</reference>
<dbReference type="Gene3D" id="3.40.50.1820">
    <property type="entry name" value="alpha/beta hydrolase"/>
    <property type="match status" value="1"/>
</dbReference>
<dbReference type="InParanoid" id="A0A409W4G5"/>
<comment type="caution">
    <text evidence="2">The sequence shown here is derived from an EMBL/GenBank/DDBJ whole genome shotgun (WGS) entry which is preliminary data.</text>
</comment>
<gene>
    <name evidence="2" type="ORF">CVT26_015490</name>
</gene>
<evidence type="ECO:0000313" key="2">
    <source>
        <dbReference type="EMBL" id="PPQ73387.1"/>
    </source>
</evidence>
<dbReference type="InterPro" id="IPR029058">
    <property type="entry name" value="AB_hydrolase_fold"/>
</dbReference>
<name>A0A409W4G5_9AGAR</name>